<keyword evidence="3" id="KW-0963">Cytoplasm</keyword>
<keyword evidence="4" id="KW-0206">Cytoskeleton</keyword>
<evidence type="ECO:0000313" key="11">
    <source>
        <dbReference type="Proteomes" id="UP000707451"/>
    </source>
</evidence>
<protein>
    <recommendedName>
        <fullName evidence="12">BAR-domain-containing protein</fullName>
    </recommendedName>
</protein>
<evidence type="ECO:0000259" key="9">
    <source>
        <dbReference type="PROSITE" id="PS51021"/>
    </source>
</evidence>
<feature type="region of interest" description="Disordered" evidence="7">
    <location>
        <begin position="454"/>
        <end position="475"/>
    </location>
</feature>
<dbReference type="GO" id="GO:0051666">
    <property type="term" value="P:actin cortical patch localization"/>
    <property type="evidence" value="ECO:0007669"/>
    <property type="project" value="InterPro"/>
</dbReference>
<comment type="subcellular location">
    <subcellularLocation>
        <location evidence="1">Cytoplasm</location>
        <location evidence="1">Cytoskeleton</location>
    </subcellularLocation>
</comment>
<feature type="domain" description="BAR" evidence="9">
    <location>
        <begin position="13"/>
        <end position="235"/>
    </location>
</feature>
<dbReference type="CDD" id="cd00174">
    <property type="entry name" value="SH3"/>
    <property type="match status" value="1"/>
</dbReference>
<dbReference type="InterPro" id="IPR004148">
    <property type="entry name" value="BAR_dom"/>
</dbReference>
<dbReference type="Gene3D" id="1.20.1270.60">
    <property type="entry name" value="Arfaptin homology (AH) domain/BAR domain"/>
    <property type="match status" value="1"/>
</dbReference>
<dbReference type="SMART" id="SM00326">
    <property type="entry name" value="SH3"/>
    <property type="match status" value="1"/>
</dbReference>
<dbReference type="SUPFAM" id="SSF50044">
    <property type="entry name" value="SH3-domain"/>
    <property type="match status" value="1"/>
</dbReference>
<keyword evidence="2 5" id="KW-0728">SH3 domain</keyword>
<dbReference type="GO" id="GO:0006897">
    <property type="term" value="P:endocytosis"/>
    <property type="evidence" value="ECO:0007669"/>
    <property type="project" value="InterPro"/>
</dbReference>
<dbReference type="InterPro" id="IPR036028">
    <property type="entry name" value="SH3-like_dom_sf"/>
</dbReference>
<reference evidence="10" key="1">
    <citation type="submission" date="2021-06" db="EMBL/GenBank/DDBJ databases">
        <title>Genome Sequence of Mortierella hyaline Strain SCG-10, a Cold-Adapted, Nitrate-Reducing Fungus Isolated from Soil in Minnesota, USA.</title>
        <authorList>
            <person name="Aldossari N."/>
        </authorList>
    </citation>
    <scope>NUCLEOTIDE SEQUENCE</scope>
    <source>
        <strain evidence="10">SCG-10</strain>
    </source>
</reference>
<dbReference type="PRINTS" id="PR00452">
    <property type="entry name" value="SH3DOMAIN"/>
</dbReference>
<dbReference type="OrthoDB" id="14167at2759"/>
<dbReference type="FunFam" id="2.30.30.40:FF:000072">
    <property type="entry name" value="Unconventional Myosin IB"/>
    <property type="match status" value="1"/>
</dbReference>
<organism evidence="10 11">
    <name type="scientific">Linnemannia hyalina</name>
    <dbReference type="NCBI Taxonomy" id="64524"/>
    <lineage>
        <taxon>Eukaryota</taxon>
        <taxon>Fungi</taxon>
        <taxon>Fungi incertae sedis</taxon>
        <taxon>Mucoromycota</taxon>
        <taxon>Mortierellomycotina</taxon>
        <taxon>Mortierellomycetes</taxon>
        <taxon>Mortierellales</taxon>
        <taxon>Mortierellaceae</taxon>
        <taxon>Linnemannia</taxon>
    </lineage>
</organism>
<evidence type="ECO:0000256" key="2">
    <source>
        <dbReference type="ARBA" id="ARBA00022443"/>
    </source>
</evidence>
<feature type="compositionally biased region" description="Polar residues" evidence="7">
    <location>
        <begin position="541"/>
        <end position="556"/>
    </location>
</feature>
<dbReference type="AlphaFoldDB" id="A0A9P7XIE5"/>
<comment type="caution">
    <text evidence="10">The sequence shown here is derived from an EMBL/GenBank/DDBJ whole genome shotgun (WGS) entry which is preliminary data.</text>
</comment>
<dbReference type="InterPro" id="IPR027267">
    <property type="entry name" value="AH/BAR_dom_sf"/>
</dbReference>
<dbReference type="PANTHER" id="PTHR47174">
    <property type="entry name" value="BRIDGING INTEGRATOR 3"/>
    <property type="match status" value="1"/>
</dbReference>
<evidence type="ECO:0000313" key="10">
    <source>
        <dbReference type="EMBL" id="KAG9061686.1"/>
    </source>
</evidence>
<dbReference type="PROSITE" id="PS51021">
    <property type="entry name" value="BAR"/>
    <property type="match status" value="1"/>
</dbReference>
<dbReference type="Gene3D" id="2.30.30.40">
    <property type="entry name" value="SH3 Domains"/>
    <property type="match status" value="1"/>
</dbReference>
<gene>
    <name evidence="10" type="ORF">KI688_007267</name>
</gene>
<evidence type="ECO:0000256" key="6">
    <source>
        <dbReference type="SAM" id="Coils"/>
    </source>
</evidence>
<dbReference type="PANTHER" id="PTHR47174:SF3">
    <property type="entry name" value="BRIDGING INTEGRATOR 3"/>
    <property type="match status" value="1"/>
</dbReference>
<accession>A0A9P7XIE5</accession>
<feature type="coiled-coil region" evidence="6">
    <location>
        <begin position="124"/>
        <end position="182"/>
    </location>
</feature>
<dbReference type="GO" id="GO:0015629">
    <property type="term" value="C:actin cytoskeleton"/>
    <property type="evidence" value="ECO:0007669"/>
    <property type="project" value="TreeGrafter"/>
</dbReference>
<dbReference type="Proteomes" id="UP000707451">
    <property type="component" value="Unassembled WGS sequence"/>
</dbReference>
<evidence type="ECO:0000256" key="7">
    <source>
        <dbReference type="SAM" id="MobiDB-lite"/>
    </source>
</evidence>
<feature type="compositionally biased region" description="Polar residues" evidence="7">
    <location>
        <begin position="295"/>
        <end position="314"/>
    </location>
</feature>
<dbReference type="Pfam" id="PF14604">
    <property type="entry name" value="SH3_9"/>
    <property type="match status" value="1"/>
</dbReference>
<dbReference type="InterPro" id="IPR046982">
    <property type="entry name" value="BIN3/RVS161-like"/>
</dbReference>
<evidence type="ECO:0000256" key="1">
    <source>
        <dbReference type="ARBA" id="ARBA00004245"/>
    </source>
</evidence>
<evidence type="ECO:0000256" key="4">
    <source>
        <dbReference type="ARBA" id="ARBA00023212"/>
    </source>
</evidence>
<proteinExistence type="predicted"/>
<dbReference type="SUPFAM" id="SSF103657">
    <property type="entry name" value="BAR/IMD domain-like"/>
    <property type="match status" value="1"/>
</dbReference>
<feature type="region of interest" description="Disordered" evidence="7">
    <location>
        <begin position="503"/>
        <end position="556"/>
    </location>
</feature>
<evidence type="ECO:0000259" key="8">
    <source>
        <dbReference type="PROSITE" id="PS50002"/>
    </source>
</evidence>
<feature type="compositionally biased region" description="Polar residues" evidence="7">
    <location>
        <begin position="320"/>
        <end position="332"/>
    </location>
</feature>
<sequence>MIKNIGKFKQWTGEKIGKAQKTRMDEDFNGLQTETEAQRVSLDKLHESSHAYLKAMSKRVEGDDKSKRLAIETFGISMSDQSYTLPEGLSYREALHQMGDAHQSIGAAQGELIIRLGSSYIECLERAQAQMKEYQAMQKKLHSRRLDYDAKLAKVQKAKKEKPEWEEEMQAAKAKYEETRECVLGIMSAISESQDDNVISLKAYYDAQLAYARRMVEILEAVPESTFAVSPSTSQTSHERKVYRQSSFDPEEEQSDHSDDHYSIHTVPTPTTATPTTGRHQQLYRAPSFSDVRQQNTFNSNQHPGSNADLSRPTSYLVPNGTSVRKNSTGMNKANVHPASSASAPAAAAPLPVREKACKQVRALYNFDATAEGELSLRKGDVVRIIEEIDEGWWEGELVDASGGRCEGMFPSNYVEEIEQPQLPHRQGSIHSSSDSTRYNDVEEKVYYARATAAAESSPLYEEPEPSFAESEPEIEPVQVPAARRAPPPPMVRQQSFTVPLARATPPPSRPASGMATTSKAVGSRMAPPPPPTRRVGGSVDMTTRPPSGMNVVTTPPTGSAATMTGYNNSNNNNNRVSPIPATPNGHGHGYGQGQGQGQGGYLPRECLGQRQASVSSMGVCRECQCDEFTANVFKPGSCNNCFHAH</sequence>
<dbReference type="GO" id="GO:1990528">
    <property type="term" value="C:Rvs161p-Rvs167p complex"/>
    <property type="evidence" value="ECO:0007669"/>
    <property type="project" value="TreeGrafter"/>
</dbReference>
<dbReference type="InterPro" id="IPR001452">
    <property type="entry name" value="SH3_domain"/>
</dbReference>
<dbReference type="Pfam" id="PF03114">
    <property type="entry name" value="BAR"/>
    <property type="match status" value="1"/>
</dbReference>
<keyword evidence="11" id="KW-1185">Reference proteome</keyword>
<dbReference type="GO" id="GO:0031097">
    <property type="term" value="C:medial cortex"/>
    <property type="evidence" value="ECO:0007669"/>
    <property type="project" value="TreeGrafter"/>
</dbReference>
<keyword evidence="6" id="KW-0175">Coiled coil</keyword>
<feature type="compositionally biased region" description="Low complexity" evidence="7">
    <location>
        <begin position="338"/>
        <end position="349"/>
    </location>
</feature>
<evidence type="ECO:0000256" key="3">
    <source>
        <dbReference type="ARBA" id="ARBA00022490"/>
    </source>
</evidence>
<feature type="compositionally biased region" description="Low complexity" evidence="7">
    <location>
        <begin position="266"/>
        <end position="277"/>
    </location>
</feature>
<feature type="region of interest" description="Disordered" evidence="7">
    <location>
        <begin position="225"/>
        <end position="279"/>
    </location>
</feature>
<dbReference type="EMBL" id="JAHRHY010000023">
    <property type="protein sequence ID" value="KAG9061686.1"/>
    <property type="molecule type" value="Genomic_DNA"/>
</dbReference>
<feature type="compositionally biased region" description="Polar residues" evidence="7">
    <location>
        <begin position="227"/>
        <end position="236"/>
    </location>
</feature>
<dbReference type="GO" id="GO:0008289">
    <property type="term" value="F:lipid binding"/>
    <property type="evidence" value="ECO:0007669"/>
    <property type="project" value="TreeGrafter"/>
</dbReference>
<dbReference type="PROSITE" id="PS50002">
    <property type="entry name" value="SH3"/>
    <property type="match status" value="1"/>
</dbReference>
<feature type="region of interest" description="Disordered" evidence="7">
    <location>
        <begin position="295"/>
        <end position="349"/>
    </location>
</feature>
<dbReference type="SMART" id="SM00721">
    <property type="entry name" value="BAR"/>
    <property type="match status" value="1"/>
</dbReference>
<dbReference type="GO" id="GO:0097320">
    <property type="term" value="P:plasma membrane tubulation"/>
    <property type="evidence" value="ECO:0007669"/>
    <property type="project" value="TreeGrafter"/>
</dbReference>
<feature type="domain" description="SH3" evidence="8">
    <location>
        <begin position="356"/>
        <end position="420"/>
    </location>
</feature>
<dbReference type="GO" id="GO:0043332">
    <property type="term" value="C:mating projection tip"/>
    <property type="evidence" value="ECO:0007669"/>
    <property type="project" value="TreeGrafter"/>
</dbReference>
<evidence type="ECO:0008006" key="12">
    <source>
        <dbReference type="Google" id="ProtNLM"/>
    </source>
</evidence>
<evidence type="ECO:0000256" key="5">
    <source>
        <dbReference type="PROSITE-ProRule" id="PRU00192"/>
    </source>
</evidence>
<name>A0A9P7XIE5_9FUNG</name>